<reference evidence="1" key="1">
    <citation type="submission" date="2018-11" db="EMBL/GenBank/DDBJ databases">
        <authorList>
            <person name="Grassa J C."/>
        </authorList>
    </citation>
    <scope>NUCLEOTIDE SEQUENCE [LARGE SCALE GENOMIC DNA]</scope>
</reference>
<proteinExistence type="predicted"/>
<evidence type="ECO:0000313" key="1">
    <source>
        <dbReference type="EnsemblPlants" id="cds.evm.model.07.566"/>
    </source>
</evidence>
<keyword evidence="2" id="KW-1185">Reference proteome</keyword>
<protein>
    <submittedName>
        <fullName evidence="1">Uncharacterized protein</fullName>
    </submittedName>
</protein>
<sequence>MWMEGEEGSNVSTINLFSSRVFQDNIWIVAKKAFDPISILLSSLVAKGLISASKTEFPAVIPPEVSPQTQKKSQTVTSTGFVPLSSVSASPVFSTHLSQNLIPVLPINQLGD</sequence>
<accession>A0A803Q5J4</accession>
<reference evidence="1" key="2">
    <citation type="submission" date="2021-03" db="UniProtKB">
        <authorList>
            <consortium name="EnsemblPlants"/>
        </authorList>
    </citation>
    <scope>IDENTIFICATION</scope>
</reference>
<dbReference type="Proteomes" id="UP000596661">
    <property type="component" value="Chromosome 7"/>
</dbReference>
<dbReference type="AlphaFoldDB" id="A0A803Q5J4"/>
<dbReference type="EnsemblPlants" id="evm.model.07.566">
    <property type="protein sequence ID" value="cds.evm.model.07.566"/>
    <property type="gene ID" value="evm.TU.07.566"/>
</dbReference>
<evidence type="ECO:0000313" key="2">
    <source>
        <dbReference type="Proteomes" id="UP000596661"/>
    </source>
</evidence>
<dbReference type="EMBL" id="UZAU01000638">
    <property type="status" value="NOT_ANNOTATED_CDS"/>
    <property type="molecule type" value="Genomic_DNA"/>
</dbReference>
<dbReference type="Gramene" id="evm.model.07.566">
    <property type="protein sequence ID" value="cds.evm.model.07.566"/>
    <property type="gene ID" value="evm.TU.07.566"/>
</dbReference>
<organism evidence="1 2">
    <name type="scientific">Cannabis sativa</name>
    <name type="common">Hemp</name>
    <name type="synonym">Marijuana</name>
    <dbReference type="NCBI Taxonomy" id="3483"/>
    <lineage>
        <taxon>Eukaryota</taxon>
        <taxon>Viridiplantae</taxon>
        <taxon>Streptophyta</taxon>
        <taxon>Embryophyta</taxon>
        <taxon>Tracheophyta</taxon>
        <taxon>Spermatophyta</taxon>
        <taxon>Magnoliopsida</taxon>
        <taxon>eudicotyledons</taxon>
        <taxon>Gunneridae</taxon>
        <taxon>Pentapetalae</taxon>
        <taxon>rosids</taxon>
        <taxon>fabids</taxon>
        <taxon>Rosales</taxon>
        <taxon>Cannabaceae</taxon>
        <taxon>Cannabis</taxon>
    </lineage>
</organism>
<name>A0A803Q5J4_CANSA</name>